<keyword evidence="3" id="KW-1185">Reference proteome</keyword>
<evidence type="ECO:0008006" key="4">
    <source>
        <dbReference type="Google" id="ProtNLM"/>
    </source>
</evidence>
<feature type="compositionally biased region" description="Polar residues" evidence="1">
    <location>
        <begin position="125"/>
        <end position="140"/>
    </location>
</feature>
<feature type="compositionally biased region" description="Polar residues" evidence="1">
    <location>
        <begin position="174"/>
        <end position="188"/>
    </location>
</feature>
<protein>
    <recommendedName>
        <fullName evidence="4">Outer membrane protein beta-barrel domain-containing protein</fullName>
    </recommendedName>
</protein>
<comment type="caution">
    <text evidence="2">The sequence shown here is derived from an EMBL/GenBank/DDBJ whole genome shotgun (WGS) entry which is preliminary data.</text>
</comment>
<dbReference type="AlphaFoldDB" id="A0A9X1PUI3"/>
<sequence length="465" mass="52463">MKTEQFDDEFRKKLLGLDPSDEEVDRIYNYVSSNGNSMPHFSWTKILIYGLGASLLVGSLTFNYVQNLTNKKLLSSLDSLKSRITSIELNSTKKTSLRVDTVYIDRYIEKTIAAQNRQELLYTRQSPHNEIQQPINNPLTDESVKNPNFRPADSSGMVPNQMAGTTAKSIAQNNASGAELNASRSDNSVVRKGSSETTGNDNNPANKAAYTNKDDFPKAGKPIINSRIGNIHLSFSELKLPVLKTPEKSSSASKDKPKYYSESMKSVLKKMDYYVGGSLGAGNRQVEGSLLGELRITPKWSFQTGARWKEITGDSYDTAEQFGQETGQDFRTLYAPYVAQNVDLLNIEQNYQLVQIPLTIAYHHEIRPNWGLSFGVGTDLTVYSLKDIHFNYKKDSQSFDKGEYNAKLAIKPFNDITINLGLERRSNKFLFRVSPYVSPQLRKTEFSNKDLLWGARVQVLYKFNR</sequence>
<reference evidence="2" key="1">
    <citation type="submission" date="2021-12" db="EMBL/GenBank/DDBJ databases">
        <title>Novel species in genus Dyadobacter.</title>
        <authorList>
            <person name="Ma C."/>
        </authorList>
    </citation>
    <scope>NUCLEOTIDE SEQUENCE</scope>
    <source>
        <strain evidence="2">LJ419</strain>
    </source>
</reference>
<accession>A0A9X1PUI3</accession>
<organism evidence="2 3">
    <name type="scientific">Dyadobacter chenwenxiniae</name>
    <dbReference type="NCBI Taxonomy" id="2906456"/>
    <lineage>
        <taxon>Bacteria</taxon>
        <taxon>Pseudomonadati</taxon>
        <taxon>Bacteroidota</taxon>
        <taxon>Cytophagia</taxon>
        <taxon>Cytophagales</taxon>
        <taxon>Spirosomataceae</taxon>
        <taxon>Dyadobacter</taxon>
    </lineage>
</organism>
<gene>
    <name evidence="2" type="ORF">LXM26_30360</name>
</gene>
<feature type="compositionally biased region" description="Polar residues" evidence="1">
    <location>
        <begin position="195"/>
        <end position="205"/>
    </location>
</feature>
<name>A0A9X1PUI3_9BACT</name>
<evidence type="ECO:0000256" key="1">
    <source>
        <dbReference type="SAM" id="MobiDB-lite"/>
    </source>
</evidence>
<evidence type="ECO:0000313" key="2">
    <source>
        <dbReference type="EMBL" id="MCF0065853.1"/>
    </source>
</evidence>
<dbReference type="RefSeq" id="WP_234658907.1">
    <property type="nucleotide sequence ID" value="NZ_CP094997.1"/>
</dbReference>
<dbReference type="Proteomes" id="UP001139000">
    <property type="component" value="Unassembled WGS sequence"/>
</dbReference>
<feature type="region of interest" description="Disordered" evidence="1">
    <location>
        <begin position="125"/>
        <end position="161"/>
    </location>
</feature>
<feature type="region of interest" description="Disordered" evidence="1">
    <location>
        <begin position="174"/>
        <end position="218"/>
    </location>
</feature>
<dbReference type="EMBL" id="JAJTTC010000017">
    <property type="protein sequence ID" value="MCF0065853.1"/>
    <property type="molecule type" value="Genomic_DNA"/>
</dbReference>
<evidence type="ECO:0000313" key="3">
    <source>
        <dbReference type="Proteomes" id="UP001139000"/>
    </source>
</evidence>
<proteinExistence type="predicted"/>